<dbReference type="InterPro" id="IPR013154">
    <property type="entry name" value="ADH-like_N"/>
</dbReference>
<dbReference type="Pfam" id="PF00107">
    <property type="entry name" value="ADH_zinc_N"/>
    <property type="match status" value="1"/>
</dbReference>
<dbReference type="OrthoDB" id="9787435at2"/>
<evidence type="ECO:0000256" key="6">
    <source>
        <dbReference type="ARBA" id="ARBA00022990"/>
    </source>
</evidence>
<dbReference type="AlphaFoldDB" id="A0A150WTA1"/>
<organism evidence="8 9">
    <name type="scientific">Bdellovibrio bacteriovorus</name>
    <dbReference type="NCBI Taxonomy" id="959"/>
    <lineage>
        <taxon>Bacteria</taxon>
        <taxon>Pseudomonadati</taxon>
        <taxon>Bdellovibrionota</taxon>
        <taxon>Bdellovibrionia</taxon>
        <taxon>Bdellovibrionales</taxon>
        <taxon>Pseudobdellovibrionaceae</taxon>
        <taxon>Bdellovibrio</taxon>
    </lineage>
</organism>
<name>A0A150WTA1_BDEBC</name>
<dbReference type="SUPFAM" id="SSF50129">
    <property type="entry name" value="GroES-like"/>
    <property type="match status" value="1"/>
</dbReference>
<evidence type="ECO:0000256" key="2">
    <source>
        <dbReference type="ARBA" id="ARBA00011881"/>
    </source>
</evidence>
<dbReference type="Gene3D" id="3.90.180.10">
    <property type="entry name" value="Medium-chain alcohol dehydrogenases, catalytic domain"/>
    <property type="match status" value="1"/>
</dbReference>
<sequence>MHTISINKFGGPEELKLQDLPRPALDAHEVLIRLEYAGVGPWDPAELHGEFEQYKPEKSHFPYILGSEGAGTIEAIGSSVKNFKVGDRVYASSFLNPKGGFYAEYVAADEDLVFHVPKNLSLEQAAVMAGVGITALRGLQDTLQLRPGQSVLIFGASGGIGHLAVQIAKYMKARVIAVASGKDGVDLVSKLGADVTLDGHTENLVEQINQKVPEGLDAILLTAGGKQIKDLFKCLKPQGVAIAPNGVNLPTETIPLVKTYDGDVNHEILERFNKMAESGKFKVHVSQIFPLEKAVEAHQALSEHHLGKLALKVH</sequence>
<dbReference type="InterPro" id="IPR011032">
    <property type="entry name" value="GroES-like_sf"/>
</dbReference>
<gene>
    <name evidence="8" type="ORF">AZI85_17060</name>
</gene>
<dbReference type="GO" id="GO:0016491">
    <property type="term" value="F:oxidoreductase activity"/>
    <property type="evidence" value="ECO:0007669"/>
    <property type="project" value="InterPro"/>
</dbReference>
<accession>A0A150WTA1</accession>
<dbReference type="Pfam" id="PF08240">
    <property type="entry name" value="ADH_N"/>
    <property type="match status" value="1"/>
</dbReference>
<dbReference type="GO" id="GO:0008270">
    <property type="term" value="F:zinc ion binding"/>
    <property type="evidence" value="ECO:0007669"/>
    <property type="project" value="InterPro"/>
</dbReference>
<keyword evidence="3" id="KW-0963">Cytoplasm</keyword>
<dbReference type="InterPro" id="IPR036291">
    <property type="entry name" value="NAD(P)-bd_dom_sf"/>
</dbReference>
<dbReference type="PANTHER" id="PTHR44154">
    <property type="entry name" value="QUINONE OXIDOREDUCTASE"/>
    <property type="match status" value="1"/>
</dbReference>
<keyword evidence="5" id="KW-0694">RNA-binding</keyword>
<dbReference type="Gene3D" id="3.40.50.720">
    <property type="entry name" value="NAD(P)-binding Rossmann-like Domain"/>
    <property type="match status" value="1"/>
</dbReference>
<reference evidence="8 9" key="1">
    <citation type="submission" date="2016-03" db="EMBL/GenBank/DDBJ databases">
        <authorList>
            <person name="Ploux O."/>
        </authorList>
    </citation>
    <scope>NUCLEOTIDE SEQUENCE [LARGE SCALE GENOMIC DNA]</scope>
    <source>
        <strain evidence="8 9">BER2</strain>
    </source>
</reference>
<evidence type="ECO:0000256" key="4">
    <source>
        <dbReference type="ARBA" id="ARBA00022857"/>
    </source>
</evidence>
<dbReference type="InterPro" id="IPR013149">
    <property type="entry name" value="ADH-like_C"/>
</dbReference>
<dbReference type="SUPFAM" id="SSF51735">
    <property type="entry name" value="NAD(P)-binding Rossmann-fold domains"/>
    <property type="match status" value="1"/>
</dbReference>
<evidence type="ECO:0000313" key="9">
    <source>
        <dbReference type="Proteomes" id="UP000075391"/>
    </source>
</evidence>
<evidence type="ECO:0000256" key="1">
    <source>
        <dbReference type="ARBA" id="ARBA00004496"/>
    </source>
</evidence>
<keyword evidence="6" id="KW-0007">Acetylation</keyword>
<dbReference type="Proteomes" id="UP000075391">
    <property type="component" value="Unassembled WGS sequence"/>
</dbReference>
<feature type="domain" description="Enoyl reductase (ER)" evidence="7">
    <location>
        <begin position="10"/>
        <end position="311"/>
    </location>
</feature>
<dbReference type="PANTHER" id="PTHR44154:SF1">
    <property type="entry name" value="QUINONE OXIDOREDUCTASE"/>
    <property type="match status" value="1"/>
</dbReference>
<dbReference type="SMART" id="SM00829">
    <property type="entry name" value="PKS_ER"/>
    <property type="match status" value="1"/>
</dbReference>
<comment type="caution">
    <text evidence="8">The sequence shown here is derived from an EMBL/GenBank/DDBJ whole genome shotgun (WGS) entry which is preliminary data.</text>
</comment>
<comment type="subunit">
    <text evidence="2">Homotetramer.</text>
</comment>
<dbReference type="GO" id="GO:0005737">
    <property type="term" value="C:cytoplasm"/>
    <property type="evidence" value="ECO:0007669"/>
    <property type="project" value="UniProtKB-SubCell"/>
</dbReference>
<dbReference type="PROSITE" id="PS01162">
    <property type="entry name" value="QOR_ZETA_CRYSTAL"/>
    <property type="match status" value="1"/>
</dbReference>
<dbReference type="InterPro" id="IPR020843">
    <property type="entry name" value="ER"/>
</dbReference>
<protein>
    <submittedName>
        <fullName evidence="8">Zinc-binding dehydrogenase</fullName>
    </submittedName>
</protein>
<dbReference type="InterPro" id="IPR051603">
    <property type="entry name" value="Zinc-ADH_QOR/CCCR"/>
</dbReference>
<dbReference type="InterPro" id="IPR002364">
    <property type="entry name" value="Quin_OxRdtase/zeta-crystal_CS"/>
</dbReference>
<evidence type="ECO:0000313" key="8">
    <source>
        <dbReference type="EMBL" id="KYG67633.1"/>
    </source>
</evidence>
<proteinExistence type="predicted"/>
<dbReference type="EMBL" id="LUKF01000008">
    <property type="protein sequence ID" value="KYG67633.1"/>
    <property type="molecule type" value="Genomic_DNA"/>
</dbReference>
<dbReference type="GO" id="GO:0003723">
    <property type="term" value="F:RNA binding"/>
    <property type="evidence" value="ECO:0007669"/>
    <property type="project" value="UniProtKB-KW"/>
</dbReference>
<evidence type="ECO:0000259" key="7">
    <source>
        <dbReference type="SMART" id="SM00829"/>
    </source>
</evidence>
<dbReference type="CDD" id="cd05289">
    <property type="entry name" value="MDR_like_2"/>
    <property type="match status" value="1"/>
</dbReference>
<evidence type="ECO:0000256" key="3">
    <source>
        <dbReference type="ARBA" id="ARBA00022490"/>
    </source>
</evidence>
<keyword evidence="4" id="KW-0521">NADP</keyword>
<evidence type="ECO:0000256" key="5">
    <source>
        <dbReference type="ARBA" id="ARBA00022884"/>
    </source>
</evidence>
<comment type="subcellular location">
    <subcellularLocation>
        <location evidence="1">Cytoplasm</location>
    </subcellularLocation>
</comment>